<comment type="similarity">
    <text evidence="1">Belongs to the leucine-binding protein family.</text>
</comment>
<keyword evidence="2 3" id="KW-0732">Signal</keyword>
<proteinExistence type="inferred from homology"/>
<evidence type="ECO:0000313" key="5">
    <source>
        <dbReference type="EMBL" id="VDC18543.1"/>
    </source>
</evidence>
<evidence type="ECO:0000256" key="3">
    <source>
        <dbReference type="SAM" id="SignalP"/>
    </source>
</evidence>
<dbReference type="Gene3D" id="3.40.50.2300">
    <property type="match status" value="2"/>
</dbReference>
<sequence length="421" mass="42818">MTSMPSRLSRATRTAAVAGASALVLSGCGGLASQSGTTSADAAASCGDSVTIGAPYPFSGPFTEFGNNAYQGMDIAAKEINDAGGIKALGGTKIKLAKGDTGSADPAQASSAATKLIDGGAIALVGSWGSPQTNSASTVAEGARVPLVTQSWSDQLSARDYQYYFQPPPKSSQMGGASSAYLTAAANSIGVKFTKVVGVGPNDTANVGQITAAVKAFADAGAAAGEPDFYQAGLSDASPIVNRVAAQNPDLILTSGSPADAVLIVKGLRERGVTAPIMGFGGAFVAPSFAKNLGDTVNGLIAVTAWNDDLPLDGVEAATKSYRETYSEAFMPMEAGESWVNVHLVAEALETSKSCDPEKITEALRSLNVAKGPAAAMPGGQVSFSKDGTNPHAVPLLTQWQDRLPKTVWPEKYASSKLSLG</sequence>
<dbReference type="Proteomes" id="UP000280861">
    <property type="component" value="Unassembled WGS sequence"/>
</dbReference>
<dbReference type="SUPFAM" id="SSF53822">
    <property type="entry name" value="Periplasmic binding protein-like I"/>
    <property type="match status" value="1"/>
</dbReference>
<evidence type="ECO:0000259" key="4">
    <source>
        <dbReference type="Pfam" id="PF13458"/>
    </source>
</evidence>
<reference evidence="5 6" key="1">
    <citation type="submission" date="2018-11" db="EMBL/GenBank/DDBJ databases">
        <authorList>
            <person name="Criscuolo A."/>
        </authorList>
    </citation>
    <scope>NUCLEOTIDE SEQUENCE [LARGE SCALE GENOMIC DNA]</scope>
    <source>
        <strain evidence="5">AT11b</strain>
    </source>
</reference>
<feature type="signal peptide" evidence="3">
    <location>
        <begin position="1"/>
        <end position="26"/>
    </location>
</feature>
<keyword evidence="6" id="KW-1185">Reference proteome</keyword>
<dbReference type="EMBL" id="UXAU01000009">
    <property type="protein sequence ID" value="VDC18543.1"/>
    <property type="molecule type" value="Genomic_DNA"/>
</dbReference>
<organism evidence="5 6">
    <name type="scientific">Arthrobacter ulcerisalmonis</name>
    <dbReference type="NCBI Taxonomy" id="2483813"/>
    <lineage>
        <taxon>Bacteria</taxon>
        <taxon>Bacillati</taxon>
        <taxon>Actinomycetota</taxon>
        <taxon>Actinomycetes</taxon>
        <taxon>Micrococcales</taxon>
        <taxon>Micrococcaceae</taxon>
        <taxon>Arthrobacter</taxon>
    </lineage>
</organism>
<evidence type="ECO:0000256" key="1">
    <source>
        <dbReference type="ARBA" id="ARBA00010062"/>
    </source>
</evidence>
<evidence type="ECO:0000256" key="2">
    <source>
        <dbReference type="ARBA" id="ARBA00022729"/>
    </source>
</evidence>
<dbReference type="PROSITE" id="PS51257">
    <property type="entry name" value="PROKAR_LIPOPROTEIN"/>
    <property type="match status" value="1"/>
</dbReference>
<dbReference type="PANTHER" id="PTHR30483">
    <property type="entry name" value="LEUCINE-SPECIFIC-BINDING PROTEIN"/>
    <property type="match status" value="1"/>
</dbReference>
<dbReference type="Pfam" id="PF13458">
    <property type="entry name" value="Peripla_BP_6"/>
    <property type="match status" value="1"/>
</dbReference>
<dbReference type="InterPro" id="IPR028081">
    <property type="entry name" value="Leu-bd"/>
</dbReference>
<protein>
    <submittedName>
        <fullName evidence="5">Leu/Ile/Val-binding protein</fullName>
    </submittedName>
</protein>
<gene>
    <name evidence="5" type="primary">livJ</name>
    <name evidence="5" type="ORF">PSET11_00370</name>
</gene>
<feature type="chain" id="PRO_5039012548" evidence="3">
    <location>
        <begin position="27"/>
        <end position="421"/>
    </location>
</feature>
<dbReference type="InterPro" id="IPR051010">
    <property type="entry name" value="BCAA_transport"/>
</dbReference>
<dbReference type="InterPro" id="IPR028082">
    <property type="entry name" value="Peripla_BP_I"/>
</dbReference>
<evidence type="ECO:0000313" key="6">
    <source>
        <dbReference type="Proteomes" id="UP000280861"/>
    </source>
</evidence>
<dbReference type="AlphaFoldDB" id="A0A3P5WRF6"/>
<accession>A0A3P5WRF6</accession>
<feature type="domain" description="Leucine-binding protein" evidence="4">
    <location>
        <begin position="49"/>
        <end position="396"/>
    </location>
</feature>
<name>A0A3P5WRF6_9MICC</name>